<dbReference type="EMBL" id="BK016104">
    <property type="protein sequence ID" value="DAF95193.1"/>
    <property type="molecule type" value="Genomic_DNA"/>
</dbReference>
<evidence type="ECO:0000313" key="1">
    <source>
        <dbReference type="EMBL" id="DAF95193.1"/>
    </source>
</evidence>
<proteinExistence type="predicted"/>
<reference evidence="1" key="1">
    <citation type="journal article" date="2021" name="Proc. Natl. Acad. Sci. U.S.A.">
        <title>A Catalog of Tens of Thousands of Viruses from Human Metagenomes Reveals Hidden Associations with Chronic Diseases.</title>
        <authorList>
            <person name="Tisza M.J."/>
            <person name="Buck C.B."/>
        </authorList>
    </citation>
    <scope>NUCLEOTIDE SEQUENCE</scope>
    <source>
        <strain evidence="1">CtICF6</strain>
    </source>
</reference>
<name>A0A8S5UL09_9CAUD</name>
<protein>
    <submittedName>
        <fullName evidence="1">Uncharacterized protein</fullName>
    </submittedName>
</protein>
<accession>A0A8S5UL09</accession>
<organism evidence="1">
    <name type="scientific">Siphoviridae sp. ctICF6</name>
    <dbReference type="NCBI Taxonomy" id="2825427"/>
    <lineage>
        <taxon>Viruses</taxon>
        <taxon>Duplodnaviria</taxon>
        <taxon>Heunggongvirae</taxon>
        <taxon>Uroviricota</taxon>
        <taxon>Caudoviricetes</taxon>
    </lineage>
</organism>
<sequence length="127" mass="14818">MKPLEYFHDRVECFLHCLPDRALNAGIDVVSDIIVFDTAAPYTAKDYQNALEAWLQGRHDVWQGRIEEYKSNPTGNALATITRYAINEHTPHTQQDFDDIVERAYRLAIDETLIKNELEKRRNNNDR</sequence>